<name>A0A7R9L7I9_9ACAR</name>
<keyword evidence="2" id="KW-0479">Metal-binding</keyword>
<dbReference type="GO" id="GO:0006357">
    <property type="term" value="P:regulation of transcription by RNA polymerase II"/>
    <property type="evidence" value="ECO:0007669"/>
    <property type="project" value="TreeGrafter"/>
</dbReference>
<dbReference type="InterPro" id="IPR013087">
    <property type="entry name" value="Znf_C2H2_type"/>
</dbReference>
<dbReference type="SUPFAM" id="SSF57667">
    <property type="entry name" value="beta-beta-alpha zinc fingers"/>
    <property type="match status" value="1"/>
</dbReference>
<keyword evidence="2" id="KW-0863">Zinc-finger</keyword>
<dbReference type="GO" id="GO:0005634">
    <property type="term" value="C:nucleus"/>
    <property type="evidence" value="ECO:0007669"/>
    <property type="project" value="TreeGrafter"/>
</dbReference>
<dbReference type="InterPro" id="IPR000210">
    <property type="entry name" value="BTB/POZ_dom"/>
</dbReference>
<dbReference type="PROSITE" id="PS50157">
    <property type="entry name" value="ZINC_FINGER_C2H2_2"/>
    <property type="match status" value="2"/>
</dbReference>
<feature type="region of interest" description="Disordered" evidence="3">
    <location>
        <begin position="177"/>
        <end position="269"/>
    </location>
</feature>
<dbReference type="Proteomes" id="UP000728032">
    <property type="component" value="Unassembled WGS sequence"/>
</dbReference>
<reference evidence="6" key="1">
    <citation type="submission" date="2020-11" db="EMBL/GenBank/DDBJ databases">
        <authorList>
            <person name="Tran Van P."/>
        </authorList>
    </citation>
    <scope>NUCLEOTIDE SEQUENCE</scope>
</reference>
<evidence type="ECO:0000256" key="2">
    <source>
        <dbReference type="PROSITE-ProRule" id="PRU00042"/>
    </source>
</evidence>
<dbReference type="GO" id="GO:0003006">
    <property type="term" value="P:developmental process involved in reproduction"/>
    <property type="evidence" value="ECO:0007669"/>
    <property type="project" value="UniProtKB-ARBA"/>
</dbReference>
<organism evidence="6">
    <name type="scientific">Oppiella nova</name>
    <dbReference type="NCBI Taxonomy" id="334625"/>
    <lineage>
        <taxon>Eukaryota</taxon>
        <taxon>Metazoa</taxon>
        <taxon>Ecdysozoa</taxon>
        <taxon>Arthropoda</taxon>
        <taxon>Chelicerata</taxon>
        <taxon>Arachnida</taxon>
        <taxon>Acari</taxon>
        <taxon>Acariformes</taxon>
        <taxon>Sarcoptiformes</taxon>
        <taxon>Oribatida</taxon>
        <taxon>Brachypylina</taxon>
        <taxon>Oppioidea</taxon>
        <taxon>Oppiidae</taxon>
        <taxon>Oppiella</taxon>
    </lineage>
</organism>
<dbReference type="EMBL" id="CAJPVJ010000005">
    <property type="protein sequence ID" value="CAG2157026.1"/>
    <property type="molecule type" value="Genomic_DNA"/>
</dbReference>
<feature type="domain" description="C2H2-type" evidence="5">
    <location>
        <begin position="407"/>
        <end position="434"/>
    </location>
</feature>
<evidence type="ECO:0000259" key="5">
    <source>
        <dbReference type="PROSITE" id="PS50157"/>
    </source>
</evidence>
<protein>
    <submittedName>
        <fullName evidence="6">Uncharacterized protein</fullName>
    </submittedName>
</protein>
<dbReference type="EMBL" id="OC914830">
    <property type="protein sequence ID" value="CAD7636418.1"/>
    <property type="molecule type" value="Genomic_DNA"/>
</dbReference>
<feature type="compositionally biased region" description="Acidic residues" evidence="3">
    <location>
        <begin position="226"/>
        <end position="239"/>
    </location>
</feature>
<keyword evidence="1" id="KW-0539">Nucleus</keyword>
<sequence length="463" mass="52867">MCPIELIPRSPLKTFVLSIELMLVYCVLKGNQLKEYSVVSSDVSTIRSMADPQSQAFCLRKANHISDMIESFDRMFKDESMTDCALMCAEGHALKAHRMILSASSPFFRTVFDQMSNQWPNYPMVYLKDMPMADLRAIIEFIYTGEVTVAQEQLESVIRSGEALRIKGLVDIDHHRRDNAANTATTISRRRRRRRHRRKSEPNETTNHKTDNETNDNDGKDAHPSDDEDMTEYSDDGESGESLVCTPTDLSGSRAYNESVGASEDGIEPSRLLEQSMITGDTQESNSINQYSSSSTPHLMSNVDGEDMKTMIYDEPIGLISQITNENSDSHLNHTTNDSQDVDTYEPQMRFIDPCGDDAQGIPSIAGTSRSQNSLKSSEKRRSKSSKKGLHSRLGSQSVFHMRQQRFHCHICHQGFTAKRNLQRHYQIHNYYRNKFECELCHRQFSWKHTLNIHREKAHNIKP</sequence>
<feature type="domain" description="C2H2-type" evidence="5">
    <location>
        <begin position="436"/>
        <end position="463"/>
    </location>
</feature>
<proteinExistence type="predicted"/>
<evidence type="ECO:0000256" key="3">
    <source>
        <dbReference type="SAM" id="MobiDB-lite"/>
    </source>
</evidence>
<dbReference type="SMART" id="SM00355">
    <property type="entry name" value="ZnF_C2H2"/>
    <property type="match status" value="2"/>
</dbReference>
<dbReference type="AlphaFoldDB" id="A0A7R9L7I9"/>
<dbReference type="OrthoDB" id="10261408at2759"/>
<feature type="compositionally biased region" description="Basic residues" evidence="3">
    <location>
        <begin position="379"/>
        <end position="391"/>
    </location>
</feature>
<dbReference type="InterPro" id="IPR051095">
    <property type="entry name" value="Dros_DevTransReg"/>
</dbReference>
<dbReference type="Gene3D" id="3.30.160.60">
    <property type="entry name" value="Classic Zinc Finger"/>
    <property type="match status" value="1"/>
</dbReference>
<feature type="region of interest" description="Disordered" evidence="3">
    <location>
        <begin position="356"/>
        <end position="395"/>
    </location>
</feature>
<dbReference type="PANTHER" id="PTHR23110:SF109">
    <property type="entry name" value="FI07618P-RELATED"/>
    <property type="match status" value="1"/>
</dbReference>
<keyword evidence="7" id="KW-1185">Reference proteome</keyword>
<gene>
    <name evidence="6" type="ORF">ONB1V03_LOCUS170</name>
</gene>
<keyword evidence="2" id="KW-0862">Zinc</keyword>
<accession>A0A7R9L7I9</accession>
<evidence type="ECO:0000313" key="6">
    <source>
        <dbReference type="EMBL" id="CAD7636418.1"/>
    </source>
</evidence>
<evidence type="ECO:0000313" key="7">
    <source>
        <dbReference type="Proteomes" id="UP000728032"/>
    </source>
</evidence>
<feature type="domain" description="BTB" evidence="4">
    <location>
        <begin position="82"/>
        <end position="151"/>
    </location>
</feature>
<dbReference type="Gene3D" id="3.30.710.10">
    <property type="entry name" value="Potassium Channel Kv1.1, Chain A"/>
    <property type="match status" value="1"/>
</dbReference>
<dbReference type="CDD" id="cd18315">
    <property type="entry name" value="BTB_POZ_BAB-like"/>
    <property type="match status" value="1"/>
</dbReference>
<dbReference type="GO" id="GO:0048666">
    <property type="term" value="P:neuron development"/>
    <property type="evidence" value="ECO:0007669"/>
    <property type="project" value="UniProtKB-ARBA"/>
</dbReference>
<dbReference type="SMART" id="SM00225">
    <property type="entry name" value="BTB"/>
    <property type="match status" value="1"/>
</dbReference>
<feature type="compositionally biased region" description="Basic residues" evidence="3">
    <location>
        <begin position="188"/>
        <end position="199"/>
    </location>
</feature>
<evidence type="ECO:0000256" key="1">
    <source>
        <dbReference type="ARBA" id="ARBA00023242"/>
    </source>
</evidence>
<dbReference type="PROSITE" id="PS00028">
    <property type="entry name" value="ZINC_FINGER_C2H2_1"/>
    <property type="match status" value="2"/>
</dbReference>
<dbReference type="InterPro" id="IPR011333">
    <property type="entry name" value="SKP1/BTB/POZ_sf"/>
</dbReference>
<dbReference type="PROSITE" id="PS50097">
    <property type="entry name" value="BTB"/>
    <property type="match status" value="1"/>
</dbReference>
<dbReference type="GO" id="GO:0008270">
    <property type="term" value="F:zinc ion binding"/>
    <property type="evidence" value="ECO:0007669"/>
    <property type="project" value="UniProtKB-KW"/>
</dbReference>
<evidence type="ECO:0000259" key="4">
    <source>
        <dbReference type="PROSITE" id="PS50097"/>
    </source>
</evidence>
<dbReference type="PANTHER" id="PTHR23110">
    <property type="entry name" value="BTB DOMAIN TRANSCRIPTION FACTOR"/>
    <property type="match status" value="1"/>
</dbReference>
<feature type="compositionally biased region" description="Basic and acidic residues" evidence="3">
    <location>
        <begin position="200"/>
        <end position="225"/>
    </location>
</feature>
<dbReference type="InterPro" id="IPR036236">
    <property type="entry name" value="Znf_C2H2_sf"/>
</dbReference>
<dbReference type="GO" id="GO:0048513">
    <property type="term" value="P:animal organ development"/>
    <property type="evidence" value="ECO:0007669"/>
    <property type="project" value="UniProtKB-ARBA"/>
</dbReference>
<dbReference type="Pfam" id="PF00651">
    <property type="entry name" value="BTB"/>
    <property type="match status" value="1"/>
</dbReference>
<dbReference type="SUPFAM" id="SSF54695">
    <property type="entry name" value="POZ domain"/>
    <property type="match status" value="1"/>
</dbReference>